<dbReference type="AlphaFoldDB" id="A0A0A8YWY4"/>
<dbReference type="EMBL" id="GBRH01268875">
    <property type="protein sequence ID" value="JAD29020.1"/>
    <property type="molecule type" value="Transcribed_RNA"/>
</dbReference>
<reference evidence="1" key="1">
    <citation type="submission" date="2014-09" db="EMBL/GenBank/DDBJ databases">
        <authorList>
            <person name="Magalhaes I.L.F."/>
            <person name="Oliveira U."/>
            <person name="Santos F.R."/>
            <person name="Vidigal T.H.D.A."/>
            <person name="Brescovit A.D."/>
            <person name="Santos A.J."/>
        </authorList>
    </citation>
    <scope>NUCLEOTIDE SEQUENCE</scope>
    <source>
        <tissue evidence="1">Shoot tissue taken approximately 20 cm above the soil surface</tissue>
    </source>
</reference>
<reference evidence="1" key="2">
    <citation type="journal article" date="2015" name="Data Brief">
        <title>Shoot transcriptome of the giant reed, Arundo donax.</title>
        <authorList>
            <person name="Barrero R.A."/>
            <person name="Guerrero F.D."/>
            <person name="Moolhuijzen P."/>
            <person name="Goolsby J.A."/>
            <person name="Tidwell J."/>
            <person name="Bellgard S.E."/>
            <person name="Bellgard M.I."/>
        </authorList>
    </citation>
    <scope>NUCLEOTIDE SEQUENCE</scope>
    <source>
        <tissue evidence="1">Shoot tissue taken approximately 20 cm above the soil surface</tissue>
    </source>
</reference>
<evidence type="ECO:0000313" key="1">
    <source>
        <dbReference type="EMBL" id="JAD29020.1"/>
    </source>
</evidence>
<protein>
    <submittedName>
        <fullName evidence="1">Uncharacterized protein</fullName>
    </submittedName>
</protein>
<organism evidence="1">
    <name type="scientific">Arundo donax</name>
    <name type="common">Giant reed</name>
    <name type="synonym">Donax arundinaceus</name>
    <dbReference type="NCBI Taxonomy" id="35708"/>
    <lineage>
        <taxon>Eukaryota</taxon>
        <taxon>Viridiplantae</taxon>
        <taxon>Streptophyta</taxon>
        <taxon>Embryophyta</taxon>
        <taxon>Tracheophyta</taxon>
        <taxon>Spermatophyta</taxon>
        <taxon>Magnoliopsida</taxon>
        <taxon>Liliopsida</taxon>
        <taxon>Poales</taxon>
        <taxon>Poaceae</taxon>
        <taxon>PACMAD clade</taxon>
        <taxon>Arundinoideae</taxon>
        <taxon>Arundineae</taxon>
        <taxon>Arundo</taxon>
    </lineage>
</organism>
<proteinExistence type="predicted"/>
<accession>A0A0A8YWY4</accession>
<name>A0A0A8YWY4_ARUDO</name>
<sequence length="75" mass="8436">MHARGSLQKSLDTGGIRECSLGQCMKRLSETLYGSTRRDSSKRLGSNIDAYVLWRKHDILFKDDTDESDAESDSP</sequence>